<dbReference type="PROSITE" id="PS51360">
    <property type="entry name" value="PLUS3"/>
    <property type="match status" value="1"/>
</dbReference>
<keyword evidence="7" id="KW-1133">Transmembrane helix</keyword>
<dbReference type="InterPro" id="IPR011011">
    <property type="entry name" value="Znf_FYVE_PHD"/>
</dbReference>
<keyword evidence="1 5" id="KW-0479">Metal-binding</keyword>
<dbReference type="InterPro" id="IPR058668">
    <property type="entry name" value="NERD_dom"/>
</dbReference>
<feature type="domain" description="PHD-type" evidence="8">
    <location>
        <begin position="160"/>
        <end position="226"/>
    </location>
</feature>
<dbReference type="InterPro" id="IPR036128">
    <property type="entry name" value="Plus3-like_sf"/>
</dbReference>
<dbReference type="SMART" id="SM00719">
    <property type="entry name" value="Plus3"/>
    <property type="match status" value="1"/>
</dbReference>
<dbReference type="SUPFAM" id="SSF47592">
    <property type="entry name" value="SWIB/MDM2 domain"/>
    <property type="match status" value="1"/>
</dbReference>
<dbReference type="InterPro" id="IPR001965">
    <property type="entry name" value="Znf_PHD"/>
</dbReference>
<dbReference type="SUPFAM" id="SSF57903">
    <property type="entry name" value="FYVE/PHD zinc finger"/>
    <property type="match status" value="1"/>
</dbReference>
<feature type="transmembrane region" description="Helical" evidence="7">
    <location>
        <begin position="17"/>
        <end position="33"/>
    </location>
</feature>
<feature type="compositionally biased region" description="Polar residues" evidence="6">
    <location>
        <begin position="1090"/>
        <end position="1112"/>
    </location>
</feature>
<dbReference type="RefSeq" id="XP_022751435.1">
    <property type="nucleotide sequence ID" value="XM_022895700.1"/>
</dbReference>
<evidence type="ECO:0000256" key="4">
    <source>
        <dbReference type="ARBA" id="ARBA00023125"/>
    </source>
</evidence>
<evidence type="ECO:0000313" key="13">
    <source>
        <dbReference type="Proteomes" id="UP000515121"/>
    </source>
</evidence>
<feature type="compositionally biased region" description="Polar residues" evidence="6">
    <location>
        <begin position="1162"/>
        <end position="1184"/>
    </location>
</feature>
<feature type="domain" description="C3H1-type" evidence="9">
    <location>
        <begin position="1445"/>
        <end position="1470"/>
    </location>
</feature>
<dbReference type="PROSITE" id="PS51925">
    <property type="entry name" value="SWIB_MDM2"/>
    <property type="match status" value="1"/>
</dbReference>
<evidence type="ECO:0000256" key="3">
    <source>
        <dbReference type="ARBA" id="ARBA00022833"/>
    </source>
</evidence>
<feature type="region of interest" description="Disordered" evidence="6">
    <location>
        <begin position="1016"/>
        <end position="1041"/>
    </location>
</feature>
<dbReference type="InterPro" id="IPR036855">
    <property type="entry name" value="Znf_CCCH_sf"/>
</dbReference>
<feature type="region of interest" description="Disordered" evidence="6">
    <location>
        <begin position="128"/>
        <end position="156"/>
    </location>
</feature>
<dbReference type="Gene3D" id="3.30.40.10">
    <property type="entry name" value="Zinc/RING finger domain, C3HC4 (zinc finger)"/>
    <property type="match status" value="1"/>
</dbReference>
<feature type="region of interest" description="Disordered" evidence="6">
    <location>
        <begin position="722"/>
        <end position="758"/>
    </location>
</feature>
<dbReference type="InterPro" id="IPR019787">
    <property type="entry name" value="Znf_PHD-finger"/>
</dbReference>
<dbReference type="KEGG" id="dzi:111300082"/>
<feature type="domain" description="GYF" evidence="10">
    <location>
        <begin position="785"/>
        <end position="839"/>
    </location>
</feature>
<keyword evidence="7" id="KW-0472">Membrane</keyword>
<dbReference type="SMART" id="SM00249">
    <property type="entry name" value="PHD"/>
    <property type="match status" value="1"/>
</dbReference>
<dbReference type="SMART" id="SM00444">
    <property type="entry name" value="GYF"/>
    <property type="match status" value="1"/>
</dbReference>
<dbReference type="InterPro" id="IPR004343">
    <property type="entry name" value="Plus-3_dom"/>
</dbReference>
<dbReference type="PROSITE" id="PS50829">
    <property type="entry name" value="GYF"/>
    <property type="match status" value="1"/>
</dbReference>
<dbReference type="GeneID" id="111300082"/>
<feature type="compositionally biased region" description="Polar residues" evidence="6">
    <location>
        <begin position="1025"/>
        <end position="1041"/>
    </location>
</feature>
<feature type="region of interest" description="Disordered" evidence="6">
    <location>
        <begin position="1413"/>
        <end position="1445"/>
    </location>
</feature>
<feature type="region of interest" description="Disordered" evidence="6">
    <location>
        <begin position="1229"/>
        <end position="1262"/>
    </location>
</feature>
<dbReference type="CDD" id="cd00072">
    <property type="entry name" value="GYF"/>
    <property type="match status" value="1"/>
</dbReference>
<dbReference type="InterPro" id="IPR003169">
    <property type="entry name" value="GYF"/>
</dbReference>
<dbReference type="InterPro" id="IPR035445">
    <property type="entry name" value="GYF-like_dom_sf"/>
</dbReference>
<sequence length="1470" mass="162364">MCRKITKTKKKLFAEKYFYYVFILLIIFFDYFMENCEQVESNTALYKPCLQDNGGGGGGGCGDVGNNSDSLNRDSLRGVEFMSVDQCQKIPEMDDSQLVGNADVAVRVHAVDTAEMGAGNGVKVVEMSEGKRRRGRPPRNQVRIMSPSAPPPQRKKKDEEDVCFICFDGGSLVLCDRRGCPKAYHPACIKRDESFFKSKAKWNCGWHICSTCQKASYYMCYTCTYSLCKNCTKDADYMNVRGNKGFCGMCMRTIMLIENSALGNKEMVQVDFDDQTSWEYLFKVYWIFLKEKLSLSLDELSKAKNPWKEIAIMGPKGESSGELNNGSNSKAANMDKSFGDPGASYSKRRKTMKEQKFLNKVESLEAEKWGVAKGKPLLEGTNWATKELLEFVAHMKNGDISVLSLFDVQALLLQYITRSNLHDPCQKSQFVCDSRLIKLFGKERVDHFEMLRLLESHFFVQDPSRAIDTIRGLGTEAVATQLAVDGNNYSQTIIANDERRKTRKKVDEKGQKANPDKSAAIDVHNMNLIYLKRSLMENLIDDADKFNDKVVGSFVRINIPGSDQKQDTYRLVQVIGTSKVAEPYKIGERTVDVMLEILNLDKKEVVSIGGISNQEFSEDECQRLCQSIKCGPTKWFTVGEIQEKAMALQAVRVNDWLESEILRVKNLLDQAREKGHTKELRKCVEKLQLLNSPDERQCRLHEIPDVHSDPNMILYHESEEVAGELDEKKKENNMKPRNSGFGMKEKEPAFPLKGGDGLNDIGSRETSEPLHSTEMELSVNNIETDKIWHYQDPLGKIQGPFTMTMLRKWSMSDLFPPDLRIWRVGEKQDDSTLLTDALDGWYSQAQQFFHNSCVPTEDVRIASNDGCQNMDGDVRGSRDLNVNQMESKQVEGSLNSMQNDTSGHCCGNKESAKSKEFGSQSSCTALVDIVNSNAVQTGSPLPHWESVKVDNYFPGQPQVTSSLTSSTLSGKPCETQSHQVSGGHGVERWDCGSINMNENLNKTSEGQIIAGNVKQDYSEGKSGKSCGQSWRSPPLNDASNGWDSNSGLISLARALEVAEHNQDIDFRDLPTSTSKLNHEDSKGQAAKNKQPLSSNVPQKDSGPSWSTASSLVGNGPQLPEVAGEWGGYSSTPVKTSVEEWDSDLVPESSLKPTDLGSDHAATPTSGSGQLTHSSPTDPANNPSSWDPIVPEPNEYSLGDESVSDLLAEVEAMESLNGLASPTLILRGDGELAQGSEPDCFSPVGGLSPAPDPGKSDALSSTNDLQMPCQSTVINELFGVSQSELLDTQKSSGGHSSTSAEMDEDKRPSDVSVNQYEAGSDIQPPAPPVTTWDMATEDTAWRAGPETSGTNWAAVQGNPNFSWGGLGQGTTNVSWGTGQGTFQENGSFNSGTSSGNPPYWGNQQRYVGPRDRDFHGRDSSFGRGRSSWNRHSWHGGHNGVGSLRPPKGQRVCKFYESGYCKKGASCSFWHP</sequence>
<evidence type="ECO:0000259" key="8">
    <source>
        <dbReference type="PROSITE" id="PS50016"/>
    </source>
</evidence>
<gene>
    <name evidence="14" type="primary">LOC111300082</name>
</gene>
<dbReference type="Proteomes" id="UP000515121">
    <property type="component" value="Unplaced"/>
</dbReference>
<evidence type="ECO:0000259" key="12">
    <source>
        <dbReference type="PROSITE" id="PS51925"/>
    </source>
</evidence>
<feature type="domain" description="DM2" evidence="12">
    <location>
        <begin position="377"/>
        <end position="460"/>
    </location>
</feature>
<accession>A0A6P5ZG10</accession>
<keyword evidence="2 5" id="KW-0863">Zinc-finger</keyword>
<feature type="zinc finger region" description="C3H1-type" evidence="5">
    <location>
        <begin position="1445"/>
        <end position="1470"/>
    </location>
</feature>
<dbReference type="Gene3D" id="3.90.70.200">
    <property type="entry name" value="Plus-3 domain"/>
    <property type="match status" value="1"/>
</dbReference>
<evidence type="ECO:0000313" key="14">
    <source>
        <dbReference type="RefSeq" id="XP_022751435.1"/>
    </source>
</evidence>
<dbReference type="InterPro" id="IPR003121">
    <property type="entry name" value="SWIB_MDM2_domain"/>
</dbReference>
<dbReference type="SUPFAM" id="SSF55277">
    <property type="entry name" value="GYF domain"/>
    <property type="match status" value="1"/>
</dbReference>
<name>A0A6P5ZG10_DURZI</name>
<dbReference type="CDD" id="cd10567">
    <property type="entry name" value="SWIB-MDM2_like"/>
    <property type="match status" value="1"/>
</dbReference>
<dbReference type="Gene3D" id="1.10.245.10">
    <property type="entry name" value="SWIB/MDM2 domain"/>
    <property type="match status" value="1"/>
</dbReference>
<proteinExistence type="predicted"/>
<evidence type="ECO:0000259" key="11">
    <source>
        <dbReference type="PROSITE" id="PS51360"/>
    </source>
</evidence>
<evidence type="ECO:0000256" key="2">
    <source>
        <dbReference type="ARBA" id="ARBA00022771"/>
    </source>
</evidence>
<keyword evidence="3 5" id="KW-0862">Zinc</keyword>
<dbReference type="FunFam" id="3.30.40.10:FF:000303">
    <property type="entry name" value="Zinc finger CCCH domain-containing protein 19"/>
    <property type="match status" value="1"/>
</dbReference>
<dbReference type="Pfam" id="PF02201">
    <property type="entry name" value="SWIB"/>
    <property type="match status" value="1"/>
</dbReference>
<dbReference type="CDD" id="cd15568">
    <property type="entry name" value="PHD5_NSD"/>
    <property type="match status" value="1"/>
</dbReference>
<evidence type="ECO:0000256" key="6">
    <source>
        <dbReference type="SAM" id="MobiDB-lite"/>
    </source>
</evidence>
<dbReference type="PROSITE" id="PS01359">
    <property type="entry name" value="ZF_PHD_1"/>
    <property type="match status" value="1"/>
</dbReference>
<dbReference type="PROSITE" id="PS50016">
    <property type="entry name" value="ZF_PHD_2"/>
    <property type="match status" value="1"/>
</dbReference>
<dbReference type="PANTHER" id="PTHR46695:SF4">
    <property type="entry name" value="ZINC FINGER CCCH DOMAIN-CONTAINING PROTEIN 44"/>
    <property type="match status" value="1"/>
</dbReference>
<dbReference type="InterPro" id="IPR019786">
    <property type="entry name" value="Zinc_finger_PHD-type_CS"/>
</dbReference>
<reference evidence="14" key="1">
    <citation type="submission" date="2025-08" db="UniProtKB">
        <authorList>
            <consortium name="RefSeq"/>
        </authorList>
    </citation>
    <scope>IDENTIFICATION</scope>
    <source>
        <tissue evidence="14">Fruit stalk</tissue>
    </source>
</reference>
<dbReference type="InterPro" id="IPR036885">
    <property type="entry name" value="SWIB_MDM2_dom_sf"/>
</dbReference>
<keyword evidence="4" id="KW-0238">DNA-binding</keyword>
<dbReference type="PANTHER" id="PTHR46695">
    <property type="entry name" value="ZINC FINGER CCCH DOMAIN-CONTAINING PROTEIN 44-RELATED"/>
    <property type="match status" value="1"/>
</dbReference>
<dbReference type="GO" id="GO:0003677">
    <property type="term" value="F:DNA binding"/>
    <property type="evidence" value="ECO:0007669"/>
    <property type="project" value="UniProtKB-KW"/>
</dbReference>
<feature type="compositionally biased region" description="Polar residues" evidence="6">
    <location>
        <begin position="1286"/>
        <end position="1299"/>
    </location>
</feature>
<feature type="region of interest" description="Disordered" evidence="6">
    <location>
        <begin position="1066"/>
        <end position="1197"/>
    </location>
</feature>
<dbReference type="OrthoDB" id="6415790at2759"/>
<protein>
    <submittedName>
        <fullName evidence="14">Zinc finger CCCH domain-containing protein 44-like</fullName>
    </submittedName>
</protein>
<evidence type="ECO:0000256" key="5">
    <source>
        <dbReference type="PROSITE-ProRule" id="PRU00723"/>
    </source>
</evidence>
<dbReference type="InterPro" id="IPR000571">
    <property type="entry name" value="Znf_CCCH"/>
</dbReference>
<dbReference type="SUPFAM" id="SSF90229">
    <property type="entry name" value="CCCH zinc finger"/>
    <property type="match status" value="1"/>
</dbReference>
<evidence type="ECO:0000256" key="1">
    <source>
        <dbReference type="ARBA" id="ARBA00022723"/>
    </source>
</evidence>
<evidence type="ECO:0000259" key="9">
    <source>
        <dbReference type="PROSITE" id="PS50103"/>
    </source>
</evidence>
<dbReference type="SUPFAM" id="SSF159042">
    <property type="entry name" value="Plus3-like"/>
    <property type="match status" value="1"/>
</dbReference>
<feature type="compositionally biased region" description="Basic and acidic residues" evidence="6">
    <location>
        <begin position="725"/>
        <end position="734"/>
    </location>
</feature>
<organism evidence="13 14">
    <name type="scientific">Durio zibethinus</name>
    <name type="common">Durian</name>
    <dbReference type="NCBI Taxonomy" id="66656"/>
    <lineage>
        <taxon>Eukaryota</taxon>
        <taxon>Viridiplantae</taxon>
        <taxon>Streptophyta</taxon>
        <taxon>Embryophyta</taxon>
        <taxon>Tracheophyta</taxon>
        <taxon>Spermatophyta</taxon>
        <taxon>Magnoliopsida</taxon>
        <taxon>eudicotyledons</taxon>
        <taxon>Gunneridae</taxon>
        <taxon>Pentapetalae</taxon>
        <taxon>rosids</taxon>
        <taxon>malvids</taxon>
        <taxon>Malvales</taxon>
        <taxon>Malvaceae</taxon>
        <taxon>Helicteroideae</taxon>
        <taxon>Durio</taxon>
    </lineage>
</organism>
<dbReference type="PROSITE" id="PS50103">
    <property type="entry name" value="ZF_C3H1"/>
    <property type="match status" value="1"/>
</dbReference>
<keyword evidence="7" id="KW-0812">Transmembrane</keyword>
<dbReference type="Gene3D" id="3.30.1490.40">
    <property type="match status" value="1"/>
</dbReference>
<dbReference type="Pfam" id="PF03126">
    <property type="entry name" value="Plus-3"/>
    <property type="match status" value="1"/>
</dbReference>
<feature type="region of interest" description="Disordered" evidence="6">
    <location>
        <begin position="963"/>
        <end position="984"/>
    </location>
</feature>
<evidence type="ECO:0000256" key="7">
    <source>
        <dbReference type="SAM" id="Phobius"/>
    </source>
</evidence>
<dbReference type="Pfam" id="PF25980">
    <property type="entry name" value="NERD_plant"/>
    <property type="match status" value="1"/>
</dbReference>
<dbReference type="Pfam" id="PF02213">
    <property type="entry name" value="GYF"/>
    <property type="match status" value="1"/>
</dbReference>
<feature type="domain" description="Plus3" evidence="11">
    <location>
        <begin position="520"/>
        <end position="653"/>
    </location>
</feature>
<evidence type="ECO:0000259" key="10">
    <source>
        <dbReference type="PROSITE" id="PS50829"/>
    </source>
</evidence>
<feature type="region of interest" description="Disordered" evidence="6">
    <location>
        <begin position="1286"/>
        <end position="1328"/>
    </location>
</feature>
<keyword evidence="13" id="KW-1185">Reference proteome</keyword>
<dbReference type="InterPro" id="IPR013083">
    <property type="entry name" value="Znf_RING/FYVE/PHD"/>
</dbReference>
<dbReference type="GO" id="GO:0008270">
    <property type="term" value="F:zinc ion binding"/>
    <property type="evidence" value="ECO:0007669"/>
    <property type="project" value="UniProtKB-KW"/>
</dbReference>